<dbReference type="SUPFAM" id="SSF49879">
    <property type="entry name" value="SMAD/FHA domain"/>
    <property type="match status" value="1"/>
</dbReference>
<dbReference type="InterPro" id="IPR043504">
    <property type="entry name" value="Peptidase_S1_PA_chymotrypsin"/>
</dbReference>
<dbReference type="InterPro" id="IPR050923">
    <property type="entry name" value="Cell_Proc_Reg/RNA_Proc"/>
</dbReference>
<keyword evidence="2" id="KW-0472">Membrane</keyword>
<dbReference type="InterPro" id="IPR000253">
    <property type="entry name" value="FHA_dom"/>
</dbReference>
<feature type="chain" id="PRO_5038729153" evidence="3">
    <location>
        <begin position="20"/>
        <end position="518"/>
    </location>
</feature>
<protein>
    <submittedName>
        <fullName evidence="5">Trypsin-like peptidase domain-containing protein</fullName>
    </submittedName>
</protein>
<dbReference type="Proteomes" id="UP000199428">
    <property type="component" value="Unassembled WGS sequence"/>
</dbReference>
<dbReference type="InterPro" id="IPR009003">
    <property type="entry name" value="Peptidase_S1_PA"/>
</dbReference>
<feature type="region of interest" description="Disordered" evidence="1">
    <location>
        <begin position="274"/>
        <end position="293"/>
    </location>
</feature>
<dbReference type="Pfam" id="PF13365">
    <property type="entry name" value="Trypsin_2"/>
    <property type="match status" value="1"/>
</dbReference>
<reference evidence="5 6" key="1">
    <citation type="submission" date="2016-10" db="EMBL/GenBank/DDBJ databases">
        <authorList>
            <person name="de Groot N.N."/>
        </authorList>
    </citation>
    <scope>NUCLEOTIDE SEQUENCE [LARGE SCALE GENOMIC DNA]</scope>
    <source>
        <strain evidence="5 6">DSM 10317</strain>
    </source>
</reference>
<evidence type="ECO:0000256" key="2">
    <source>
        <dbReference type="SAM" id="Phobius"/>
    </source>
</evidence>
<keyword evidence="3" id="KW-0732">Signal</keyword>
<dbReference type="RefSeq" id="WP_090163721.1">
    <property type="nucleotide sequence ID" value="NZ_FMWK01000016.1"/>
</dbReference>
<evidence type="ECO:0000259" key="4">
    <source>
        <dbReference type="PROSITE" id="PS50006"/>
    </source>
</evidence>
<evidence type="ECO:0000313" key="6">
    <source>
        <dbReference type="Proteomes" id="UP000199428"/>
    </source>
</evidence>
<dbReference type="AlphaFoldDB" id="A0A1G5S2Y7"/>
<dbReference type="InterPro" id="IPR008984">
    <property type="entry name" value="SMAD_FHA_dom_sf"/>
</dbReference>
<feature type="transmembrane region" description="Helical" evidence="2">
    <location>
        <begin position="310"/>
        <end position="334"/>
    </location>
</feature>
<proteinExistence type="predicted"/>
<dbReference type="CDD" id="cd00060">
    <property type="entry name" value="FHA"/>
    <property type="match status" value="1"/>
</dbReference>
<feature type="signal peptide" evidence="3">
    <location>
        <begin position="1"/>
        <end position="19"/>
    </location>
</feature>
<evidence type="ECO:0000256" key="3">
    <source>
        <dbReference type="SAM" id="SignalP"/>
    </source>
</evidence>
<organism evidence="5 6">
    <name type="scientific">Pseudobutyrivibrio xylanivorans</name>
    <dbReference type="NCBI Taxonomy" id="185007"/>
    <lineage>
        <taxon>Bacteria</taxon>
        <taxon>Bacillati</taxon>
        <taxon>Bacillota</taxon>
        <taxon>Clostridia</taxon>
        <taxon>Lachnospirales</taxon>
        <taxon>Lachnospiraceae</taxon>
        <taxon>Pseudobutyrivibrio</taxon>
    </lineage>
</organism>
<dbReference type="Gene3D" id="2.40.10.10">
    <property type="entry name" value="Trypsin-like serine proteases"/>
    <property type="match status" value="2"/>
</dbReference>
<accession>A0A1G5S2Y7</accession>
<feature type="domain" description="FHA" evidence="4">
    <location>
        <begin position="442"/>
        <end position="493"/>
    </location>
</feature>
<name>A0A1G5S2Y7_PSEXY</name>
<evidence type="ECO:0000256" key="1">
    <source>
        <dbReference type="SAM" id="MobiDB-lite"/>
    </source>
</evidence>
<dbReference type="SUPFAM" id="SSF50494">
    <property type="entry name" value="Trypsin-like serine proteases"/>
    <property type="match status" value="1"/>
</dbReference>
<sequence>MKALKRLCTLIVAMGIALATVTPVAAVDNVVDAETAKQGVVQVNTVIVDDTSEKRLVVGGTGFIIGNPEGTEYVITSKDVVNPDQETLAAACQYYGLINGEEATSINLRLATEVVIEGDVVLNAAILTSSSELDMVVLQLPQPIYTRTPLKLLTNKKYDVNNLPYEVNDAVYALGLPEMVSFESDTKYYSDQQIQMSFGEITNLGMYEGVQVIENNTETDFNNYGGPLVDENGYVIGMNLPKHNGEDSCALDSTKIAKILDGLGVTYSQVNSAPKAEAEEEVEETETTTQNTKPVVAPKANAKKGISETMIIVISLVAIFVVVCGVAGLILYLINRDKKDTPKAAKAKKEKKVYNGPVFDMDTTPKNSVKMTAPTAKTPQKSIMAMAQPKAPVSDETTVLSAVPVNDGETSLLSEDLNAPQNLGTLVRRRTSEKISLSKSNFVIGKDALHSDYCIEKNSSISRKHAMITSGRNGAYIQDCNSTNGTFINGTKIESERAVLLNSGDIIKLSNEEFEYLA</sequence>
<keyword evidence="2" id="KW-0812">Transmembrane</keyword>
<gene>
    <name evidence="5" type="ORF">SAMN02910350_02449</name>
</gene>
<dbReference type="PANTHER" id="PTHR23308">
    <property type="entry name" value="NUCLEAR INHIBITOR OF PROTEIN PHOSPHATASE-1"/>
    <property type="match status" value="1"/>
</dbReference>
<dbReference type="Pfam" id="PF00498">
    <property type="entry name" value="FHA"/>
    <property type="match status" value="1"/>
</dbReference>
<dbReference type="PROSITE" id="PS50006">
    <property type="entry name" value="FHA_DOMAIN"/>
    <property type="match status" value="1"/>
</dbReference>
<evidence type="ECO:0000313" key="5">
    <source>
        <dbReference type="EMBL" id="SCZ80734.1"/>
    </source>
</evidence>
<dbReference type="Gene3D" id="2.60.200.20">
    <property type="match status" value="1"/>
</dbReference>
<dbReference type="EMBL" id="FMWK01000016">
    <property type="protein sequence ID" value="SCZ80734.1"/>
    <property type="molecule type" value="Genomic_DNA"/>
</dbReference>
<dbReference type="SMART" id="SM00240">
    <property type="entry name" value="FHA"/>
    <property type="match status" value="1"/>
</dbReference>
<keyword evidence="2" id="KW-1133">Transmembrane helix</keyword>